<feature type="region of interest" description="Disordered" evidence="1">
    <location>
        <begin position="29"/>
        <end position="71"/>
    </location>
</feature>
<name>A0A8S1ZY23_ARAAE</name>
<dbReference type="InterPro" id="IPR032795">
    <property type="entry name" value="DUF3741-assoc"/>
</dbReference>
<feature type="compositionally biased region" description="Low complexity" evidence="1">
    <location>
        <begin position="214"/>
        <end position="241"/>
    </location>
</feature>
<reference evidence="3" key="1">
    <citation type="submission" date="2021-01" db="EMBL/GenBank/DDBJ databases">
        <authorList>
            <person name="Bezrukov I."/>
        </authorList>
    </citation>
    <scope>NUCLEOTIDE SEQUENCE</scope>
</reference>
<evidence type="ECO:0000259" key="2">
    <source>
        <dbReference type="Pfam" id="PF14383"/>
    </source>
</evidence>
<dbReference type="Proteomes" id="UP000682877">
    <property type="component" value="Chromosome 3"/>
</dbReference>
<dbReference type="Pfam" id="PF14383">
    <property type="entry name" value="VARLMGL"/>
    <property type="match status" value="1"/>
</dbReference>
<feature type="compositionally biased region" description="Basic and acidic residues" evidence="1">
    <location>
        <begin position="384"/>
        <end position="404"/>
    </location>
</feature>
<feature type="region of interest" description="Disordered" evidence="1">
    <location>
        <begin position="382"/>
        <end position="555"/>
    </location>
</feature>
<dbReference type="EMBL" id="LR999453">
    <property type="protein sequence ID" value="CAE5971187.1"/>
    <property type="molecule type" value="Genomic_DNA"/>
</dbReference>
<gene>
    <name evidence="3" type="ORF">AARE701A_LOCUS8082</name>
</gene>
<feature type="domain" description="DUF3741" evidence="2">
    <location>
        <begin position="245"/>
        <end position="258"/>
    </location>
</feature>
<keyword evidence="4" id="KW-1185">Reference proteome</keyword>
<dbReference type="AlphaFoldDB" id="A0A8S1ZY23"/>
<evidence type="ECO:0000256" key="1">
    <source>
        <dbReference type="SAM" id="MobiDB-lite"/>
    </source>
</evidence>
<feature type="compositionally biased region" description="Basic and acidic residues" evidence="1">
    <location>
        <begin position="42"/>
        <end position="56"/>
    </location>
</feature>
<feature type="compositionally biased region" description="Polar residues" evidence="1">
    <location>
        <begin position="510"/>
        <end position="533"/>
    </location>
</feature>
<dbReference type="PANTHER" id="PTHR34282">
    <property type="entry name" value="OS01G0228800 PROTEIN-RELATED"/>
    <property type="match status" value="1"/>
</dbReference>
<evidence type="ECO:0000313" key="4">
    <source>
        <dbReference type="Proteomes" id="UP000682877"/>
    </source>
</evidence>
<organism evidence="3 4">
    <name type="scientific">Arabidopsis arenosa</name>
    <name type="common">Sand rock-cress</name>
    <name type="synonym">Cardaminopsis arenosa</name>
    <dbReference type="NCBI Taxonomy" id="38785"/>
    <lineage>
        <taxon>Eukaryota</taxon>
        <taxon>Viridiplantae</taxon>
        <taxon>Streptophyta</taxon>
        <taxon>Embryophyta</taxon>
        <taxon>Tracheophyta</taxon>
        <taxon>Spermatophyta</taxon>
        <taxon>Magnoliopsida</taxon>
        <taxon>eudicotyledons</taxon>
        <taxon>Gunneridae</taxon>
        <taxon>Pentapetalae</taxon>
        <taxon>rosids</taxon>
        <taxon>malvids</taxon>
        <taxon>Brassicales</taxon>
        <taxon>Brassicaceae</taxon>
        <taxon>Camelineae</taxon>
        <taxon>Arabidopsis</taxon>
    </lineage>
</organism>
<protein>
    <recommendedName>
        <fullName evidence="2">DUF3741 domain-containing protein</fullName>
    </recommendedName>
</protein>
<sequence>MPEGKLRSGVYRSFIMCDDPRDVVECGAIKKQSKSRSSSTKQRCEEHLSKAKERSEMAVAPRKSNTEDVPPSSLQLLRVSKGIQKLNVAIESWTKGFSFEAVSRPEDIAKDLLRGALDLEESIAMLSSIQEDDSKRKPRICKDGRSDLRFQRSMSDRFGERVEKRMMVQENVASKDCYEELRKVIRESFLRQNLVSQTTTTGTKNRVVRSDFASSSGAASSSTSSSQSSMVSGSTKSSASSDIPRRAPSLIARLMGLDVSSQEPSRSTVNHIDKPDILKLSLERQEKVKKNNKESPEIVRCNSMREAVLQSLPEEIPSENPSTIVLIRPMRVVQREMEEKPGNKRPVVPKKPRMQGEVHPRMINQRKDHQAKESNKMKLPLSMTKKDKEPKEMVSKVEENEGKVIKLMSPSNGKALTRERKPLETNKTNKKLVVKKEDIAEGKDRHRPHDRALKPPSSPATQKKSNNSSDVSRNKSRRSSRLSSSSSSGSREKKSGEASRPNAKKKLRQQDNNLGSENNSCSSQDTLGSLNQLSTEETTTSSEFHNQGHCDNGEVSSHAATIQHCHEPETSQLSLKSFLSSSSEFITYAEDLFDFNTNTEQSRESNFRKRDNIVISDQRLALDFAKEVAKRKSLLLAEPTCHTRSSLHIDDVLMEVCDGFESLRSYKDTFSGQNSFVKESIHLVLEKDLKGKKTEMTSGVWDLGWRNEFQIDETYQAVVDLEKLILSSLIQEIIS</sequence>
<accession>A0A8S1ZY23</accession>
<feature type="region of interest" description="Disordered" evidence="1">
    <location>
        <begin position="336"/>
        <end position="355"/>
    </location>
</feature>
<proteinExistence type="predicted"/>
<evidence type="ECO:0000313" key="3">
    <source>
        <dbReference type="EMBL" id="CAE5971187.1"/>
    </source>
</evidence>
<feature type="compositionally biased region" description="Basic and acidic residues" evidence="1">
    <location>
        <begin position="434"/>
        <end position="444"/>
    </location>
</feature>
<feature type="compositionally biased region" description="Low complexity" evidence="1">
    <location>
        <begin position="534"/>
        <end position="543"/>
    </location>
</feature>
<dbReference type="PANTHER" id="PTHR34282:SF2">
    <property type="entry name" value="DUF3741 DOMAIN-CONTAINING PROTEIN"/>
    <property type="match status" value="1"/>
</dbReference>
<feature type="region of interest" description="Disordered" evidence="1">
    <location>
        <begin position="214"/>
        <end position="244"/>
    </location>
</feature>